<dbReference type="Pfam" id="PF00069">
    <property type="entry name" value="Pkinase"/>
    <property type="match status" value="1"/>
</dbReference>
<keyword evidence="4" id="KW-0547">Nucleotide-binding</keyword>
<reference evidence="13" key="1">
    <citation type="submission" date="2009-09" db="EMBL/GenBank/DDBJ databases">
        <title>The complete genome of Nakamurella multipartita DSM 44233.</title>
        <authorList>
            <consortium name="US DOE Joint Genome Institute (JGI-PGF)"/>
            <person name="Lucas S."/>
            <person name="Copeland A."/>
            <person name="Lapidus A."/>
            <person name="Glavina del Rio T."/>
            <person name="Dalin E."/>
            <person name="Tice H."/>
            <person name="Bruce D."/>
            <person name="Goodwin L."/>
            <person name="Pitluck S."/>
            <person name="Kyrpides N."/>
            <person name="Mavromatis K."/>
            <person name="Ivanova N."/>
            <person name="Ovchinnikova G."/>
            <person name="Sims D."/>
            <person name="Meincke L."/>
            <person name="Brettin T."/>
            <person name="Detter J.C."/>
            <person name="Han C."/>
            <person name="Larimer F."/>
            <person name="Land M."/>
            <person name="Hauser L."/>
            <person name="Markowitz V."/>
            <person name="Cheng J.-F."/>
            <person name="Hugenholtz P."/>
            <person name="Woyke T."/>
            <person name="Wu D."/>
            <person name="Klenk H.-P."/>
            <person name="Eisen J.A."/>
        </authorList>
    </citation>
    <scope>NUCLEOTIDE SEQUENCE [LARGE SCALE GENOMIC DNA]</scope>
    <source>
        <strain evidence="13">ATCC 700099 / DSM 44233 / CIP 104796 / JCM 9543 / NBRC 105858 / Y-104</strain>
    </source>
</reference>
<protein>
    <recommendedName>
        <fullName evidence="1">non-specific serine/threonine protein kinase</fullName>
        <ecNumber evidence="1">2.7.11.1</ecNumber>
    </recommendedName>
</protein>
<keyword evidence="13" id="KW-1185">Reference proteome</keyword>
<dbReference type="InterPro" id="IPR036116">
    <property type="entry name" value="FN3_sf"/>
</dbReference>
<comment type="catalytic activity">
    <reaction evidence="8">
        <text>L-seryl-[protein] + ATP = O-phospho-L-seryl-[protein] + ADP + H(+)</text>
        <dbReference type="Rhea" id="RHEA:17989"/>
        <dbReference type="Rhea" id="RHEA-COMP:9863"/>
        <dbReference type="Rhea" id="RHEA-COMP:11604"/>
        <dbReference type="ChEBI" id="CHEBI:15378"/>
        <dbReference type="ChEBI" id="CHEBI:29999"/>
        <dbReference type="ChEBI" id="CHEBI:30616"/>
        <dbReference type="ChEBI" id="CHEBI:83421"/>
        <dbReference type="ChEBI" id="CHEBI:456216"/>
        <dbReference type="EC" id="2.7.11.1"/>
    </reaction>
</comment>
<dbReference type="GO" id="GO:0004674">
    <property type="term" value="F:protein serine/threonine kinase activity"/>
    <property type="evidence" value="ECO:0007669"/>
    <property type="project" value="UniProtKB-KW"/>
</dbReference>
<feature type="compositionally biased region" description="Polar residues" evidence="9">
    <location>
        <begin position="510"/>
        <end position="525"/>
    </location>
</feature>
<keyword evidence="10" id="KW-1133">Transmembrane helix</keyword>
<dbReference type="KEGG" id="nml:Namu_1394"/>
<dbReference type="PANTHER" id="PTHR43289:SF6">
    <property type="entry name" value="SERINE_THREONINE-PROTEIN KINASE NEKL-3"/>
    <property type="match status" value="1"/>
</dbReference>
<keyword evidence="3" id="KW-0808">Transferase</keyword>
<evidence type="ECO:0000256" key="1">
    <source>
        <dbReference type="ARBA" id="ARBA00012513"/>
    </source>
</evidence>
<evidence type="ECO:0000256" key="8">
    <source>
        <dbReference type="ARBA" id="ARBA00048679"/>
    </source>
</evidence>
<dbReference type="HOGENOM" id="CLU_000288_63_44_11"/>
<evidence type="ECO:0000256" key="10">
    <source>
        <dbReference type="SAM" id="Phobius"/>
    </source>
</evidence>
<dbReference type="GO" id="GO:0005975">
    <property type="term" value="P:carbohydrate metabolic process"/>
    <property type="evidence" value="ECO:0007669"/>
    <property type="project" value="UniProtKB-ARBA"/>
</dbReference>
<evidence type="ECO:0000256" key="9">
    <source>
        <dbReference type="SAM" id="MobiDB-lite"/>
    </source>
</evidence>
<dbReference type="PROSITE" id="PS00108">
    <property type="entry name" value="PROTEIN_KINASE_ST"/>
    <property type="match status" value="1"/>
</dbReference>
<dbReference type="SUPFAM" id="SSF49265">
    <property type="entry name" value="Fibronectin type III"/>
    <property type="match status" value="1"/>
</dbReference>
<reference evidence="12 13" key="2">
    <citation type="journal article" date="2010" name="Stand. Genomic Sci.">
        <title>Complete genome sequence of Nakamurella multipartita type strain (Y-104).</title>
        <authorList>
            <person name="Tice H."/>
            <person name="Mayilraj S."/>
            <person name="Sims D."/>
            <person name="Lapidus A."/>
            <person name="Nolan M."/>
            <person name="Lucas S."/>
            <person name="Glavina Del Rio T."/>
            <person name="Copeland A."/>
            <person name="Cheng J.F."/>
            <person name="Meincke L."/>
            <person name="Bruce D."/>
            <person name="Goodwin L."/>
            <person name="Pitluck S."/>
            <person name="Ivanova N."/>
            <person name="Mavromatis K."/>
            <person name="Ovchinnikova G."/>
            <person name="Pati A."/>
            <person name="Chen A."/>
            <person name="Palaniappan K."/>
            <person name="Land M."/>
            <person name="Hauser L."/>
            <person name="Chang Y.J."/>
            <person name="Jeffries C.D."/>
            <person name="Detter J.C."/>
            <person name="Brettin T."/>
            <person name="Rohde M."/>
            <person name="Goker M."/>
            <person name="Bristow J."/>
            <person name="Eisen J.A."/>
            <person name="Markowitz V."/>
            <person name="Hugenholtz P."/>
            <person name="Kyrpides N.C."/>
            <person name="Klenk H.P."/>
            <person name="Chen F."/>
        </authorList>
    </citation>
    <scope>NUCLEOTIDE SEQUENCE [LARGE SCALE GENOMIC DNA]</scope>
    <source>
        <strain evidence="13">ATCC 700099 / DSM 44233 / CIP 104796 / JCM 9543 / NBRC 105858 / Y-104</strain>
    </source>
</reference>
<dbReference type="eggNOG" id="COG0515">
    <property type="taxonomic scope" value="Bacteria"/>
</dbReference>
<dbReference type="Gene3D" id="3.30.200.20">
    <property type="entry name" value="Phosphorylase Kinase, domain 1"/>
    <property type="match status" value="1"/>
</dbReference>
<evidence type="ECO:0000256" key="7">
    <source>
        <dbReference type="ARBA" id="ARBA00047899"/>
    </source>
</evidence>
<feature type="compositionally biased region" description="Low complexity" evidence="9">
    <location>
        <begin position="487"/>
        <end position="508"/>
    </location>
</feature>
<dbReference type="InterPro" id="IPR000719">
    <property type="entry name" value="Prot_kinase_dom"/>
</dbReference>
<keyword evidence="10" id="KW-0472">Membrane</keyword>
<dbReference type="Gene3D" id="1.10.510.10">
    <property type="entry name" value="Transferase(Phosphotransferase) domain 1"/>
    <property type="match status" value="1"/>
</dbReference>
<dbReference type="PANTHER" id="PTHR43289">
    <property type="entry name" value="MITOGEN-ACTIVATED PROTEIN KINASE KINASE KINASE 20-RELATED"/>
    <property type="match status" value="1"/>
</dbReference>
<dbReference type="PROSITE" id="PS50011">
    <property type="entry name" value="PROTEIN_KINASE_DOM"/>
    <property type="match status" value="1"/>
</dbReference>
<dbReference type="CDD" id="cd14014">
    <property type="entry name" value="STKc_PknB_like"/>
    <property type="match status" value="1"/>
</dbReference>
<feature type="domain" description="Protein kinase" evidence="11">
    <location>
        <begin position="12"/>
        <end position="288"/>
    </location>
</feature>
<accession>C8XED7</accession>
<evidence type="ECO:0000313" key="13">
    <source>
        <dbReference type="Proteomes" id="UP000002218"/>
    </source>
</evidence>
<dbReference type="RefSeq" id="WP_015746702.1">
    <property type="nucleotide sequence ID" value="NC_013235.1"/>
</dbReference>
<dbReference type="Proteomes" id="UP000002218">
    <property type="component" value="Chromosome"/>
</dbReference>
<dbReference type="AlphaFoldDB" id="C8XED7"/>
<dbReference type="EMBL" id="CP001737">
    <property type="protein sequence ID" value="ACV77795.1"/>
    <property type="molecule type" value="Genomic_DNA"/>
</dbReference>
<proteinExistence type="predicted"/>
<evidence type="ECO:0000256" key="2">
    <source>
        <dbReference type="ARBA" id="ARBA00022527"/>
    </source>
</evidence>
<keyword evidence="6" id="KW-0067">ATP-binding</keyword>
<dbReference type="SMART" id="SM00220">
    <property type="entry name" value="S_TKc"/>
    <property type="match status" value="1"/>
</dbReference>
<feature type="transmembrane region" description="Helical" evidence="10">
    <location>
        <begin position="534"/>
        <end position="555"/>
    </location>
</feature>
<dbReference type="InterPro" id="IPR013783">
    <property type="entry name" value="Ig-like_fold"/>
</dbReference>
<dbReference type="FunFam" id="3.30.200.20:FF:000035">
    <property type="entry name" value="Serine/threonine protein kinase Stk1"/>
    <property type="match status" value="1"/>
</dbReference>
<evidence type="ECO:0000256" key="6">
    <source>
        <dbReference type="ARBA" id="ARBA00022840"/>
    </source>
</evidence>
<evidence type="ECO:0000259" key="11">
    <source>
        <dbReference type="PROSITE" id="PS50011"/>
    </source>
</evidence>
<dbReference type="GO" id="GO:0045717">
    <property type="term" value="P:negative regulation of fatty acid biosynthetic process"/>
    <property type="evidence" value="ECO:0007669"/>
    <property type="project" value="UniProtKB-ARBA"/>
</dbReference>
<dbReference type="InterPro" id="IPR008271">
    <property type="entry name" value="Ser/Thr_kinase_AS"/>
</dbReference>
<dbReference type="FunFam" id="1.10.510.10:FF:000021">
    <property type="entry name" value="Serine/threonine protein kinase"/>
    <property type="match status" value="1"/>
</dbReference>
<gene>
    <name evidence="12" type="ordered locus">Namu_1394</name>
</gene>
<organism evidence="12 13">
    <name type="scientific">Nakamurella multipartita (strain ATCC 700099 / DSM 44233 / CIP 104796 / JCM 9543 / NBRC 105858 / Y-104)</name>
    <name type="common">Microsphaera multipartita</name>
    <dbReference type="NCBI Taxonomy" id="479431"/>
    <lineage>
        <taxon>Bacteria</taxon>
        <taxon>Bacillati</taxon>
        <taxon>Actinomycetota</taxon>
        <taxon>Actinomycetes</taxon>
        <taxon>Nakamurellales</taxon>
        <taxon>Nakamurellaceae</taxon>
        <taxon>Nakamurella</taxon>
    </lineage>
</organism>
<keyword evidence="5 12" id="KW-0418">Kinase</keyword>
<dbReference type="STRING" id="479431.Namu_1394"/>
<dbReference type="SUPFAM" id="SSF56112">
    <property type="entry name" value="Protein kinase-like (PK-like)"/>
    <property type="match status" value="1"/>
</dbReference>
<dbReference type="GO" id="GO:0005524">
    <property type="term" value="F:ATP binding"/>
    <property type="evidence" value="ECO:0007669"/>
    <property type="project" value="UniProtKB-KW"/>
</dbReference>
<feature type="region of interest" description="Disordered" evidence="9">
    <location>
        <begin position="481"/>
        <end position="525"/>
    </location>
</feature>
<evidence type="ECO:0000256" key="4">
    <source>
        <dbReference type="ARBA" id="ARBA00022741"/>
    </source>
</evidence>
<name>C8XED7_NAKMY</name>
<dbReference type="EC" id="2.7.11.1" evidence="1"/>
<dbReference type="InterPro" id="IPR011009">
    <property type="entry name" value="Kinase-like_dom_sf"/>
</dbReference>
<evidence type="ECO:0000256" key="5">
    <source>
        <dbReference type="ARBA" id="ARBA00022777"/>
    </source>
</evidence>
<keyword evidence="2 12" id="KW-0723">Serine/threonine-protein kinase</keyword>
<dbReference type="InParanoid" id="C8XED7"/>
<evidence type="ECO:0000313" key="12">
    <source>
        <dbReference type="EMBL" id="ACV77795.1"/>
    </source>
</evidence>
<sequence>MVLNAGEQFAGYTIESVLGTGGMGAVYLAKHPRLPRRDALKLLNPAFSNDPNFRTRFEREADLAAGLVHRNIVAVYDRGSVDGQLWISMQYVAGVDASVAARAGDGSMTPHRVVHIISEVGAGLDYAHRAGLLHRDVKPANILLAAPDDPSEPEHVLLTDFGIAKSTTEEVQHLTGTGNLLATLAYASPEQIEARHLDHRVDIYALGCVLYELLTGSVPYPENSPFATMTAHLKNPIPKVTDTVPWLPPGLNAVVAKAMAKNPDERYNSCRELSLAARAALVAADPALSTPTRAEVAVIPAEANPNPKPNPEHTAQDVAVPAVAAAAVAAVEDRSLTTPRPPYTVGVRRIDRVQGTVAELGPINTSGLPAQDRIEVERLLLEEVRFFDLPPRLRQVLVVPGDVFQEITVRNHDVTRTVGYEREGSQHPKALDDLVVLLERHAGWQVRQLNTGPQRVPGAWTPTGNIPPLGAGAVRPTEVNARGPVGGYHPTGPTGAYPPGGAYPSGPHQGYQTGPVSLTGPTQTAARPSGAKKWILIGLAAVLVIAGGITAAIVLGGGGGGGGIAAPANLAAKADDQRDITVSWSPTAGATGYTVARNGQTVYTGVSTSWVDPRALPGNYSYVVTATNAARQTSPAAGPVVVTVENKGWGALTNVAADFDRLIPQTPAEKGYEDATCTSASDNFGSNADGIINCTDSQGVVFWVMHFPSTDALDTYIQASFGDSPEQTKWTREDDDNAGMRYGSADSTTNPSYLVTTFNDPKFADYIVYAEWDGHTTLDLLDEWWHPAPF</sequence>
<dbReference type="Gene3D" id="2.60.40.10">
    <property type="entry name" value="Immunoglobulins"/>
    <property type="match status" value="1"/>
</dbReference>
<comment type="catalytic activity">
    <reaction evidence="7">
        <text>L-threonyl-[protein] + ATP = O-phospho-L-threonyl-[protein] + ADP + H(+)</text>
        <dbReference type="Rhea" id="RHEA:46608"/>
        <dbReference type="Rhea" id="RHEA-COMP:11060"/>
        <dbReference type="Rhea" id="RHEA-COMP:11605"/>
        <dbReference type="ChEBI" id="CHEBI:15378"/>
        <dbReference type="ChEBI" id="CHEBI:30013"/>
        <dbReference type="ChEBI" id="CHEBI:30616"/>
        <dbReference type="ChEBI" id="CHEBI:61977"/>
        <dbReference type="ChEBI" id="CHEBI:456216"/>
        <dbReference type="EC" id="2.7.11.1"/>
    </reaction>
</comment>
<keyword evidence="10" id="KW-0812">Transmembrane</keyword>
<evidence type="ECO:0000256" key="3">
    <source>
        <dbReference type="ARBA" id="ARBA00022679"/>
    </source>
</evidence>